<reference evidence="3" key="1">
    <citation type="submission" date="2016-11" db="EMBL/GenBank/DDBJ databases">
        <authorList>
            <person name="Varghese N."/>
            <person name="Submissions S."/>
        </authorList>
    </citation>
    <scope>NUCLEOTIDE SEQUENCE [LARGE SCALE GENOMIC DNA]</scope>
    <source>
        <strain evidence="3">DSM 26134</strain>
    </source>
</reference>
<dbReference type="EMBL" id="FRAA01000006">
    <property type="protein sequence ID" value="SHK56862.1"/>
    <property type="molecule type" value="Genomic_DNA"/>
</dbReference>
<evidence type="ECO:0000313" key="3">
    <source>
        <dbReference type="Proteomes" id="UP000184474"/>
    </source>
</evidence>
<dbReference type="Proteomes" id="UP000184474">
    <property type="component" value="Unassembled WGS sequence"/>
</dbReference>
<accession>A0A1M6TIC4</accession>
<feature type="domain" description="DinB-like" evidence="1">
    <location>
        <begin position="38"/>
        <end position="171"/>
    </location>
</feature>
<dbReference type="AlphaFoldDB" id="A0A1M6TIC4"/>
<sequence length="186" mass="21772">MDEKTLYKLKYPIGEFEKPSSITTTQREMWINSIQSFPERIKQLTDGLSIVQLNWPYRPDGWTIKQVVHHCADSHMNSLMRFKLALTEDSPEIRPYHEDRWAELIDSQDDDLSYTLMLLEGLHYRLVSVIKNLSKTDLQREFVHPEHGKRFTLEETIGTYAWHSEHHLAHIQQALDAGGKFSPVNP</sequence>
<dbReference type="NCBIfam" id="NF009807">
    <property type="entry name" value="PRK13291.1"/>
    <property type="match status" value="1"/>
</dbReference>
<dbReference type="InterPro" id="IPR024775">
    <property type="entry name" value="DinB-like"/>
</dbReference>
<evidence type="ECO:0000259" key="1">
    <source>
        <dbReference type="Pfam" id="PF12867"/>
    </source>
</evidence>
<gene>
    <name evidence="2" type="ORF">SAMN04488028_10661</name>
</gene>
<organism evidence="2 3">
    <name type="scientific">Reichenbachiella agariperforans</name>
    <dbReference type="NCBI Taxonomy" id="156994"/>
    <lineage>
        <taxon>Bacteria</taxon>
        <taxon>Pseudomonadati</taxon>
        <taxon>Bacteroidota</taxon>
        <taxon>Cytophagia</taxon>
        <taxon>Cytophagales</taxon>
        <taxon>Reichenbachiellaceae</taxon>
        <taxon>Reichenbachiella</taxon>
    </lineage>
</organism>
<dbReference type="SUPFAM" id="SSF109854">
    <property type="entry name" value="DinB/YfiT-like putative metalloenzymes"/>
    <property type="match status" value="1"/>
</dbReference>
<evidence type="ECO:0000313" key="2">
    <source>
        <dbReference type="EMBL" id="SHK56862.1"/>
    </source>
</evidence>
<dbReference type="STRING" id="156994.SAMN04488028_10661"/>
<dbReference type="Gene3D" id="1.20.120.450">
    <property type="entry name" value="dinb family like domain"/>
    <property type="match status" value="1"/>
</dbReference>
<dbReference type="RefSeq" id="WP_073123706.1">
    <property type="nucleotide sequence ID" value="NZ_FRAA01000006.1"/>
</dbReference>
<protein>
    <submittedName>
        <fullName evidence="2">DinB superfamily protein</fullName>
    </submittedName>
</protein>
<dbReference type="Pfam" id="PF12867">
    <property type="entry name" value="DinB_2"/>
    <property type="match status" value="1"/>
</dbReference>
<name>A0A1M6TIC4_REIAG</name>
<proteinExistence type="predicted"/>
<keyword evidence="3" id="KW-1185">Reference proteome</keyword>
<dbReference type="InterPro" id="IPR034660">
    <property type="entry name" value="DinB/YfiT-like"/>
</dbReference>